<dbReference type="Proteomes" id="UP001224418">
    <property type="component" value="Unassembled WGS sequence"/>
</dbReference>
<proteinExistence type="predicted"/>
<keyword evidence="7" id="KW-1133">Transmembrane helix</keyword>
<name>A0ABU0JU75_HATLI</name>
<dbReference type="RefSeq" id="WP_343749843.1">
    <property type="nucleotide sequence ID" value="NZ_BAAACJ010000017.1"/>
</dbReference>
<keyword evidence="5" id="KW-0574">Periplasm</keyword>
<dbReference type="CDD" id="cd14440">
    <property type="entry name" value="AlgX_N_like_3"/>
    <property type="match status" value="1"/>
</dbReference>
<evidence type="ECO:0000256" key="5">
    <source>
        <dbReference type="ARBA" id="ARBA00022764"/>
    </source>
</evidence>
<reference evidence="9 10" key="1">
    <citation type="submission" date="2023-07" db="EMBL/GenBank/DDBJ databases">
        <title>Genomic Encyclopedia of Type Strains, Phase IV (KMG-IV): sequencing the most valuable type-strain genomes for metagenomic binning, comparative biology and taxonomic classification.</title>
        <authorList>
            <person name="Goeker M."/>
        </authorList>
    </citation>
    <scope>NUCLEOTIDE SEQUENCE [LARGE SCALE GENOMIC DNA]</scope>
    <source>
        <strain evidence="9 10">DSM 1400</strain>
    </source>
</reference>
<evidence type="ECO:0000256" key="1">
    <source>
        <dbReference type="ARBA" id="ARBA00004418"/>
    </source>
</evidence>
<comment type="subcellular location">
    <subcellularLocation>
        <location evidence="1">Periplasm</location>
    </subcellularLocation>
</comment>
<feature type="transmembrane region" description="Helical" evidence="7">
    <location>
        <begin position="175"/>
        <end position="197"/>
    </location>
</feature>
<keyword evidence="7" id="KW-0472">Membrane</keyword>
<dbReference type="InterPro" id="IPR031811">
    <property type="entry name" value="ALGX/ALGJ_SGNH-like"/>
</dbReference>
<keyword evidence="4" id="KW-0732">Signal</keyword>
<feature type="transmembrane region" description="Helical" evidence="7">
    <location>
        <begin position="209"/>
        <end position="230"/>
    </location>
</feature>
<sequence>MIRLDVYKLKKFITFVLINVVIFVLLIMLYRNVFDKVTKGSITVKFEGINGIGIMYTDIGKEVYDDKMGVNIGPTLFCSYRELPFKLSSSKIKKLRIQPMNTNYKFYIKELKLKTPFKKIILNGVQLEKILNKCCHNAKKIEHERDGYVIYPQNNKFFIEIDNIGQIIKNNPRDYCLMITIICINLIISGLILKLVNSIVKTNIDVCKLIFIINFILILYIPSLVNFIGIKIGSNTEKRNITIAEENINLGIIENRIKAFETYYNDSFGLRNILIYMNAKINKELFNVSSVEKVLIGKDNWLYYAKEDGKDLTRQYRGIDKFTKQELFRIKTNLENRKNWLAKKGMPFILVIAPNKESIYPQYYDNVKYRKVSCKTRLDQLLEYLNEHSNIDILDLRKTLISKTNETNLYWKTDTHWNEYGAYYGYKEIMDEVSKKIKVEKPIGLDKFNIINKYKVPSGGDLANMLSLPDQYGEKEIKLSPKTIRTSIQLPRENYGIVNGKVMINPKKHLHKMIMLGDSFTDSLIPFMSEHFSESIYEKSYSFNSELIKYVKPDIVIQEVVERNLEKLLLGNPISVR</sequence>
<evidence type="ECO:0000256" key="6">
    <source>
        <dbReference type="ARBA" id="ARBA00022841"/>
    </source>
</evidence>
<dbReference type="Pfam" id="PF16822">
    <property type="entry name" value="ALGX"/>
    <property type="match status" value="1"/>
</dbReference>
<gene>
    <name evidence="9" type="ORF">QOZ93_001213</name>
</gene>
<evidence type="ECO:0000313" key="9">
    <source>
        <dbReference type="EMBL" id="MDQ0479472.1"/>
    </source>
</evidence>
<feature type="domain" description="AlgX/AlgJ SGNH hydrolase-like" evidence="8">
    <location>
        <begin position="294"/>
        <end position="472"/>
    </location>
</feature>
<dbReference type="EMBL" id="JAUSWN010000008">
    <property type="protein sequence ID" value="MDQ0479472.1"/>
    <property type="molecule type" value="Genomic_DNA"/>
</dbReference>
<keyword evidence="10" id="KW-1185">Reference proteome</keyword>
<comment type="caution">
    <text evidence="9">The sequence shown here is derived from an EMBL/GenBank/DDBJ whole genome shotgun (WGS) entry which is preliminary data.</text>
</comment>
<evidence type="ECO:0000256" key="4">
    <source>
        <dbReference type="ARBA" id="ARBA00022729"/>
    </source>
</evidence>
<protein>
    <recommendedName>
        <fullName evidence="8">AlgX/AlgJ SGNH hydrolase-like domain-containing protein</fullName>
    </recommendedName>
</protein>
<feature type="transmembrane region" description="Helical" evidence="7">
    <location>
        <begin position="12"/>
        <end position="30"/>
    </location>
</feature>
<accession>A0ABU0JU75</accession>
<organism evidence="9 10">
    <name type="scientific">Hathewaya limosa</name>
    <name type="common">Clostridium limosum</name>
    <dbReference type="NCBI Taxonomy" id="1536"/>
    <lineage>
        <taxon>Bacteria</taxon>
        <taxon>Bacillati</taxon>
        <taxon>Bacillota</taxon>
        <taxon>Clostridia</taxon>
        <taxon>Eubacteriales</taxon>
        <taxon>Clostridiaceae</taxon>
        <taxon>Hathewaya</taxon>
    </lineage>
</organism>
<evidence type="ECO:0000256" key="3">
    <source>
        <dbReference type="ARBA" id="ARBA00022679"/>
    </source>
</evidence>
<evidence type="ECO:0000313" key="10">
    <source>
        <dbReference type="Proteomes" id="UP001224418"/>
    </source>
</evidence>
<keyword evidence="3" id="KW-0808">Transferase</keyword>
<evidence type="ECO:0000256" key="7">
    <source>
        <dbReference type="SAM" id="Phobius"/>
    </source>
</evidence>
<evidence type="ECO:0000259" key="8">
    <source>
        <dbReference type="Pfam" id="PF16822"/>
    </source>
</evidence>
<keyword evidence="6" id="KW-0016">Alginate biosynthesis</keyword>
<comment type="pathway">
    <text evidence="2">Glycan biosynthesis; alginate biosynthesis.</text>
</comment>
<evidence type="ECO:0000256" key="2">
    <source>
        <dbReference type="ARBA" id="ARBA00005182"/>
    </source>
</evidence>
<keyword evidence="7" id="KW-0812">Transmembrane</keyword>